<evidence type="ECO:0000259" key="2">
    <source>
        <dbReference type="Pfam" id="PF01370"/>
    </source>
</evidence>
<dbReference type="Pfam" id="PF01370">
    <property type="entry name" value="Epimerase"/>
    <property type="match status" value="1"/>
</dbReference>
<dbReference type="PANTHER" id="PTHR12126">
    <property type="entry name" value="NADH-UBIQUINONE OXIDOREDUCTASE 39 KDA SUBUNIT-RELATED"/>
    <property type="match status" value="1"/>
</dbReference>
<evidence type="ECO:0000256" key="1">
    <source>
        <dbReference type="SAM" id="SignalP"/>
    </source>
</evidence>
<gene>
    <name evidence="3" type="ORF">SEMRO_1025_G232830.1</name>
</gene>
<dbReference type="PANTHER" id="PTHR12126:SF15">
    <property type="entry name" value="NAD(P)-BINDING DOMAIN-CONTAINING PROTEIN"/>
    <property type="match status" value="1"/>
</dbReference>
<dbReference type="AlphaFoldDB" id="A0A9N8HNU6"/>
<dbReference type="EMBL" id="CAICTM010001023">
    <property type="protein sequence ID" value="CAB9519552.1"/>
    <property type="molecule type" value="Genomic_DNA"/>
</dbReference>
<dbReference type="Proteomes" id="UP001153069">
    <property type="component" value="Unassembled WGS sequence"/>
</dbReference>
<evidence type="ECO:0000313" key="3">
    <source>
        <dbReference type="EMBL" id="CAB9519552.1"/>
    </source>
</evidence>
<reference evidence="3" key="1">
    <citation type="submission" date="2020-06" db="EMBL/GenBank/DDBJ databases">
        <authorList>
            <consortium name="Plant Systems Biology data submission"/>
        </authorList>
    </citation>
    <scope>NUCLEOTIDE SEQUENCE</scope>
    <source>
        <strain evidence="3">D6</strain>
    </source>
</reference>
<comment type="caution">
    <text evidence="3">The sequence shown here is derived from an EMBL/GenBank/DDBJ whole genome shotgun (WGS) entry which is preliminary data.</text>
</comment>
<name>A0A9N8HNU6_9STRA</name>
<evidence type="ECO:0000313" key="4">
    <source>
        <dbReference type="Proteomes" id="UP001153069"/>
    </source>
</evidence>
<dbReference type="InterPro" id="IPR036291">
    <property type="entry name" value="NAD(P)-bd_dom_sf"/>
</dbReference>
<dbReference type="InterPro" id="IPR001509">
    <property type="entry name" value="Epimerase_deHydtase"/>
</dbReference>
<dbReference type="GO" id="GO:0044877">
    <property type="term" value="F:protein-containing complex binding"/>
    <property type="evidence" value="ECO:0007669"/>
    <property type="project" value="TreeGrafter"/>
</dbReference>
<organism evidence="3 4">
    <name type="scientific">Seminavis robusta</name>
    <dbReference type="NCBI Taxonomy" id="568900"/>
    <lineage>
        <taxon>Eukaryota</taxon>
        <taxon>Sar</taxon>
        <taxon>Stramenopiles</taxon>
        <taxon>Ochrophyta</taxon>
        <taxon>Bacillariophyta</taxon>
        <taxon>Bacillariophyceae</taxon>
        <taxon>Bacillariophycidae</taxon>
        <taxon>Naviculales</taxon>
        <taxon>Naviculaceae</taxon>
        <taxon>Seminavis</taxon>
    </lineage>
</organism>
<feature type="signal peptide" evidence="1">
    <location>
        <begin position="1"/>
        <end position="22"/>
    </location>
</feature>
<dbReference type="SUPFAM" id="SSF51735">
    <property type="entry name" value="NAD(P)-binding Rossmann-fold domains"/>
    <property type="match status" value="1"/>
</dbReference>
<protein>
    <submittedName>
        <fullName evidence="3">NAD dependent epimerase dehydratase family protein</fullName>
    </submittedName>
</protein>
<sequence>MMINRLCFVLSLLVATNPAVLALAPSSRVVVFGGTGYVGSQVCERLVNKGYTVTAVSRRGTNPRPGTALDEVTWAKGDATDSKTISKFVSSNDAVVHAVGLLFDVDSGLQGLNNIVSGSKSQPGDSSTYDNITRKTMFNILDAAESPVNRMKKGGKKMPLAFVSCAEAGWPDVQFGEFVEEKLAPAWLQKYLIAKRAVEDRLSKSTAVRPVIVRPSLIWSWDKLDVLPIIPVFNIANALGVPFVDKTVRVETLADAIVTGLEDDTVEGVARYMKMEELAAR</sequence>
<keyword evidence="4" id="KW-1185">Reference proteome</keyword>
<proteinExistence type="predicted"/>
<accession>A0A9N8HNU6</accession>
<feature type="chain" id="PRO_5040141879" evidence="1">
    <location>
        <begin position="23"/>
        <end position="281"/>
    </location>
</feature>
<dbReference type="GO" id="GO:0005739">
    <property type="term" value="C:mitochondrion"/>
    <property type="evidence" value="ECO:0007669"/>
    <property type="project" value="TreeGrafter"/>
</dbReference>
<keyword evidence="1" id="KW-0732">Signal</keyword>
<dbReference type="InterPro" id="IPR051207">
    <property type="entry name" value="ComplexI_NDUFA9_subunit"/>
</dbReference>
<dbReference type="OrthoDB" id="10259101at2759"/>
<dbReference type="Gene3D" id="3.40.50.720">
    <property type="entry name" value="NAD(P)-binding Rossmann-like Domain"/>
    <property type="match status" value="1"/>
</dbReference>
<feature type="domain" description="NAD-dependent epimerase/dehydratase" evidence="2">
    <location>
        <begin position="29"/>
        <end position="107"/>
    </location>
</feature>